<evidence type="ECO:0000313" key="2">
    <source>
        <dbReference type="EMBL" id="RKE90008.1"/>
    </source>
</evidence>
<organism evidence="2 3">
    <name type="scientific">Epilithonimonas arachidiradicis</name>
    <dbReference type="NCBI Taxonomy" id="1617282"/>
    <lineage>
        <taxon>Bacteria</taxon>
        <taxon>Pseudomonadati</taxon>
        <taxon>Bacteroidota</taxon>
        <taxon>Flavobacteriia</taxon>
        <taxon>Flavobacteriales</taxon>
        <taxon>Weeksellaceae</taxon>
        <taxon>Chryseobacterium group</taxon>
        <taxon>Epilithonimonas</taxon>
    </lineage>
</organism>
<reference evidence="4" key="3">
    <citation type="journal article" date="2019" name="Int. J. Syst. Evol. Microbiol.">
        <title>The Global Catalogue of Microorganisms (GCM) 10K type strain sequencing project: providing services to taxonomists for standard genome sequencing and annotation.</title>
        <authorList>
            <consortium name="The Broad Institute Genomics Platform"/>
            <consortium name="The Broad Institute Genome Sequencing Center for Infectious Disease"/>
            <person name="Wu L."/>
            <person name="Ma J."/>
        </authorList>
    </citation>
    <scope>NUCLEOTIDE SEQUENCE [LARGE SCALE GENOMIC DNA]</scope>
    <source>
        <strain evidence="4">CCM 8490</strain>
    </source>
</reference>
<dbReference type="OrthoDB" id="1318179at2"/>
<comment type="caution">
    <text evidence="2">The sequence shown here is derived from an EMBL/GenBank/DDBJ whole genome shotgun (WGS) entry which is preliminary data.</text>
</comment>
<reference evidence="1" key="4">
    <citation type="submission" date="2024-05" db="EMBL/GenBank/DDBJ databases">
        <authorList>
            <person name="Sun Q."/>
            <person name="Sedlacek I."/>
        </authorList>
    </citation>
    <scope>NUCLEOTIDE SEQUENCE</scope>
    <source>
        <strain evidence="1">CCM 8490</strain>
    </source>
</reference>
<dbReference type="EMBL" id="RAQH01000001">
    <property type="protein sequence ID" value="RKE90008.1"/>
    <property type="molecule type" value="Genomic_DNA"/>
</dbReference>
<reference evidence="1" key="1">
    <citation type="journal article" date="2014" name="Int. J. Syst. Evol. Microbiol.">
        <title>Complete genome of a new Firmicutes species belonging to the dominant human colonic microbiota ('Ruminococcus bicirculans') reveals two chromosomes and a selective capacity to utilize plant glucans.</title>
        <authorList>
            <consortium name="NISC Comparative Sequencing Program"/>
            <person name="Wegmann U."/>
            <person name="Louis P."/>
            <person name="Goesmann A."/>
            <person name="Henrissat B."/>
            <person name="Duncan S.H."/>
            <person name="Flint H.J."/>
        </authorList>
    </citation>
    <scope>NUCLEOTIDE SEQUENCE</scope>
    <source>
        <strain evidence="1">CCM 8490</strain>
    </source>
</reference>
<dbReference type="EMBL" id="BMCW01000001">
    <property type="protein sequence ID" value="GGG47057.1"/>
    <property type="molecule type" value="Genomic_DNA"/>
</dbReference>
<dbReference type="RefSeq" id="WP_120212289.1">
    <property type="nucleotide sequence ID" value="NZ_BMCW01000001.1"/>
</dbReference>
<reference evidence="2 3" key="2">
    <citation type="submission" date="2018-09" db="EMBL/GenBank/DDBJ databases">
        <title>Genomic Encyclopedia of Archaeal and Bacterial Type Strains, Phase II (KMG-II): from individual species to whole genera.</title>
        <authorList>
            <person name="Goeker M."/>
        </authorList>
    </citation>
    <scope>NUCLEOTIDE SEQUENCE [LARGE SCALE GENOMIC DNA]</scope>
    <source>
        <strain evidence="2 3">DSM 27620</strain>
    </source>
</reference>
<dbReference type="AlphaFoldDB" id="A0A420DDJ8"/>
<sequence length="390" mass="41720">MLPYIKFNISTNGLGQNAADIQKIPGLVITGATVAGKATVGKSYQIFSLQEAKDLGIEETGTNAFAYKHIKAFYDYAGSNAEIWFMLISDATTMTSALDKDSGVAKQLIADAGGNIRVLGIVKQPTGTPTITNGLDADVSTAVEKAQALADEFADKYFPLRVIISGNNFSGVSTALKNYVADSNFNRVSIFLSNTDATAEASIGLALGRLASIPVQRNIGRVRDGAVENTAAYFTSGGKVESLSAQWNAIHDKGYIFLQNYVGRSGFYFSDDPTLTQVDDDFKSLANGFVMDKAVLLAYDVLLDNLKDEVPIQPNGSIHPAVVKSWQASIDTRIRNLMVAVGELSDVQVKIDANQNVVSTGQLLVSIALLPVGYAKYITVNIGFTTNTEA</sequence>
<dbReference type="Proteomes" id="UP000285906">
    <property type="component" value="Unassembled WGS sequence"/>
</dbReference>
<protein>
    <recommendedName>
        <fullName evidence="5">Tail sheath protein</fullName>
    </recommendedName>
</protein>
<dbReference type="InterPro" id="IPR019694">
    <property type="entry name" value="Phage_HP1_Orf23"/>
</dbReference>
<accession>A0A420DDJ8</accession>
<dbReference type="Proteomes" id="UP000658202">
    <property type="component" value="Unassembled WGS sequence"/>
</dbReference>
<dbReference type="Pfam" id="PF10758">
    <property type="entry name" value="DUF2586"/>
    <property type="match status" value="1"/>
</dbReference>
<gene>
    <name evidence="2" type="ORF">BXY58_0593</name>
    <name evidence="1" type="ORF">GCM10007332_05680</name>
</gene>
<evidence type="ECO:0000313" key="3">
    <source>
        <dbReference type="Proteomes" id="UP000285906"/>
    </source>
</evidence>
<evidence type="ECO:0000313" key="1">
    <source>
        <dbReference type="EMBL" id="GGG47057.1"/>
    </source>
</evidence>
<evidence type="ECO:0000313" key="4">
    <source>
        <dbReference type="Proteomes" id="UP000658202"/>
    </source>
</evidence>
<name>A0A420DDJ8_9FLAO</name>
<keyword evidence="4" id="KW-1185">Reference proteome</keyword>
<evidence type="ECO:0008006" key="5">
    <source>
        <dbReference type="Google" id="ProtNLM"/>
    </source>
</evidence>
<proteinExistence type="predicted"/>